<feature type="region of interest" description="Disordered" evidence="3">
    <location>
        <begin position="655"/>
        <end position="680"/>
    </location>
</feature>
<reference evidence="5" key="1">
    <citation type="submission" date="2025-08" db="UniProtKB">
        <authorList>
            <consortium name="RefSeq"/>
        </authorList>
    </citation>
    <scope>IDENTIFICATION</scope>
    <source>
        <tissue evidence="5">Testes</tissue>
    </source>
</reference>
<feature type="compositionally biased region" description="Acidic residues" evidence="3">
    <location>
        <begin position="11"/>
        <end position="24"/>
    </location>
</feature>
<gene>
    <name evidence="5" type="primary">LOC100367615</name>
</gene>
<feature type="compositionally biased region" description="Acidic residues" evidence="3">
    <location>
        <begin position="445"/>
        <end position="454"/>
    </location>
</feature>
<dbReference type="Gene3D" id="1.10.287.1490">
    <property type="match status" value="1"/>
</dbReference>
<keyword evidence="4" id="KW-1185">Reference proteome</keyword>
<keyword evidence="1 2" id="KW-0175">Coiled coil</keyword>
<feature type="region of interest" description="Disordered" evidence="3">
    <location>
        <begin position="431"/>
        <end position="454"/>
    </location>
</feature>
<evidence type="ECO:0000313" key="4">
    <source>
        <dbReference type="Proteomes" id="UP000694865"/>
    </source>
</evidence>
<dbReference type="GeneID" id="100367615"/>
<feature type="compositionally biased region" description="Polar residues" evidence="3">
    <location>
        <begin position="26"/>
        <end position="42"/>
    </location>
</feature>
<dbReference type="PANTHER" id="PTHR32123">
    <property type="entry name" value="BICD FAMILY-LIKE CARGO ADAPTER"/>
    <property type="match status" value="1"/>
</dbReference>
<protein>
    <submittedName>
        <fullName evidence="5">Bicaudal D-related protein 1-like</fullName>
    </submittedName>
</protein>
<dbReference type="RefSeq" id="XP_006815738.1">
    <property type="nucleotide sequence ID" value="XM_006815675.1"/>
</dbReference>
<evidence type="ECO:0000313" key="5">
    <source>
        <dbReference type="RefSeq" id="XP_006815738.1"/>
    </source>
</evidence>
<dbReference type="InterPro" id="IPR051149">
    <property type="entry name" value="Spindly/BICDR_Dynein_Adapter"/>
</dbReference>
<evidence type="ECO:0000256" key="2">
    <source>
        <dbReference type="SAM" id="Coils"/>
    </source>
</evidence>
<evidence type="ECO:0000256" key="3">
    <source>
        <dbReference type="SAM" id="MobiDB-lite"/>
    </source>
</evidence>
<accession>A0ABM0M6U7</accession>
<proteinExistence type="predicted"/>
<evidence type="ECO:0000256" key="1">
    <source>
        <dbReference type="ARBA" id="ARBA00023054"/>
    </source>
</evidence>
<feature type="coiled-coil region" evidence="2">
    <location>
        <begin position="490"/>
        <end position="578"/>
    </location>
</feature>
<dbReference type="PANTHER" id="PTHR32123:SF13">
    <property type="entry name" value="BICAUDAL D-RELATED PROTEIN HOMOLOG"/>
    <property type="match status" value="1"/>
</dbReference>
<organism evidence="4 5">
    <name type="scientific">Saccoglossus kowalevskii</name>
    <name type="common">Acorn worm</name>
    <dbReference type="NCBI Taxonomy" id="10224"/>
    <lineage>
        <taxon>Eukaryota</taxon>
        <taxon>Metazoa</taxon>
        <taxon>Hemichordata</taxon>
        <taxon>Enteropneusta</taxon>
        <taxon>Harrimaniidae</taxon>
        <taxon>Saccoglossus</taxon>
    </lineage>
</organism>
<feature type="region of interest" description="Disordered" evidence="3">
    <location>
        <begin position="1"/>
        <end position="45"/>
    </location>
</feature>
<feature type="coiled-coil region" evidence="2">
    <location>
        <begin position="105"/>
        <end position="308"/>
    </location>
</feature>
<feature type="compositionally biased region" description="Basic residues" evidence="3">
    <location>
        <begin position="671"/>
        <end position="680"/>
    </location>
</feature>
<sequence length="680" mass="79402">MERRRTKMSFSEDDQYGDFDDENDQNTRIDSPTDTSDYNSYPYSMEDEDQGATAIYSENDANVIRRNGHVDEDDDIHAQLAQKEKDLILAAELGKALLESNEELSRKQEHLQRDYTERIEMLEQERYELKLRLESIEGQFDGKVMDMQSEVRTLQEKLTDQQQSLKVAEKEKQDMVRELSEQNQRLSSQLHQASLAEEELTEQMQKLQMKLTDNKSSMSSNTHVLDRLREEIQLLTDRKCELEKRLNAVVEERDALENNLEETNDRVMMLDRQLRETQIQVFNKDSEIDELRTMNSHLQDRVEELSQQTLHQHTDSPSLFDELAQHTDSPSLFEELDDQQFTMDTTDIASMSTHQRYSIDDIESDEEYDDVVMAMSQGPTETPVDFETEQLQAINQEMKLNIEESCQHLREILKDLKQHFVVIICGVEDDTNPSAKRAKTSDKYDNEEEADENETEELRDIIQQIQSIVHQVMQKQLMLSTASSLSGYSMQKTKSDLAELESKIQFLEVNLQSTQDHMEKLKTKINQQNGELQRKTDELEVMSCKARQSVADNCLPQLHDTEREVDVLQRERLLSEQQHQEDIIKREEDVRQARVQRDGAIAKKNAVELQLTRSKIDMMNLDSQLLEAIQQKIELSQQLDQWQVDMESLLGNRMQKKLDEDKSNSTITPGTRRKKLSFWS</sequence>
<name>A0ABM0M6U7_SACKO</name>
<dbReference type="Proteomes" id="UP000694865">
    <property type="component" value="Unplaced"/>
</dbReference>